<dbReference type="Gene3D" id="3.30.2170.10">
    <property type="entry name" value="archaeoglobus fulgidus dsm 4304 superfamily"/>
    <property type="match status" value="1"/>
</dbReference>
<organism evidence="1 2">
    <name type="scientific">Aliikangiella coralliicola</name>
    <dbReference type="NCBI Taxonomy" id="2592383"/>
    <lineage>
        <taxon>Bacteria</taxon>
        <taxon>Pseudomonadati</taxon>
        <taxon>Pseudomonadota</taxon>
        <taxon>Gammaproteobacteria</taxon>
        <taxon>Oceanospirillales</taxon>
        <taxon>Pleioneaceae</taxon>
        <taxon>Aliikangiella</taxon>
    </lineage>
</organism>
<protein>
    <submittedName>
        <fullName evidence="1">Endonuclease V</fullName>
    </submittedName>
</protein>
<evidence type="ECO:0000313" key="1">
    <source>
        <dbReference type="EMBL" id="TQV88753.1"/>
    </source>
</evidence>
<name>A0A545UH58_9GAMM</name>
<dbReference type="GO" id="GO:0006281">
    <property type="term" value="P:DNA repair"/>
    <property type="evidence" value="ECO:0007669"/>
    <property type="project" value="InterPro"/>
</dbReference>
<evidence type="ECO:0000313" key="2">
    <source>
        <dbReference type="Proteomes" id="UP000315439"/>
    </source>
</evidence>
<dbReference type="AlphaFoldDB" id="A0A545UH58"/>
<keyword evidence="2" id="KW-1185">Reference proteome</keyword>
<keyword evidence="1" id="KW-0378">Hydrolase</keyword>
<keyword evidence="1" id="KW-0540">Nuclease</keyword>
<proteinExistence type="predicted"/>
<sequence>MKLAIDVQYEHNSSIVAGVLFPDWNSDTVHRTITKKIEGVAPYEPGSFYKRELPCILSLLEEIEETLDAIVIDGFVTLGADHSKGLGMHLYDAINQSTSVIGVAKKTFAGTPEECQIFRGTSQKALFVTAVGISLSEAKNLVVAMHGKNRNPTLLKKADQLCRGIIPN</sequence>
<reference evidence="1 2" key="1">
    <citation type="submission" date="2019-07" db="EMBL/GenBank/DDBJ databases">
        <title>Draft genome for Aliikangiella sp. M105.</title>
        <authorList>
            <person name="Wang G."/>
        </authorList>
    </citation>
    <scope>NUCLEOTIDE SEQUENCE [LARGE SCALE GENOMIC DNA]</scope>
    <source>
        <strain evidence="1 2">M105</strain>
    </source>
</reference>
<comment type="caution">
    <text evidence="1">The sequence shown here is derived from an EMBL/GenBank/DDBJ whole genome shotgun (WGS) entry which is preliminary data.</text>
</comment>
<dbReference type="EMBL" id="VIKS01000003">
    <property type="protein sequence ID" value="TQV88753.1"/>
    <property type="molecule type" value="Genomic_DNA"/>
</dbReference>
<dbReference type="InterPro" id="IPR007581">
    <property type="entry name" value="Endonuclease-V"/>
</dbReference>
<dbReference type="GO" id="GO:0004519">
    <property type="term" value="F:endonuclease activity"/>
    <property type="evidence" value="ECO:0007669"/>
    <property type="project" value="UniProtKB-KW"/>
</dbReference>
<accession>A0A545UH58</accession>
<gene>
    <name evidence="1" type="ORF">FLL46_04270</name>
</gene>
<keyword evidence="1" id="KW-0255">Endonuclease</keyword>
<dbReference type="RefSeq" id="WP_142892209.1">
    <property type="nucleotide sequence ID" value="NZ_ML660161.1"/>
</dbReference>
<dbReference type="Pfam" id="PF04493">
    <property type="entry name" value="Endonuclease_5"/>
    <property type="match status" value="1"/>
</dbReference>
<dbReference type="Proteomes" id="UP000315439">
    <property type="component" value="Unassembled WGS sequence"/>
</dbReference>
<dbReference type="OrthoDB" id="2593273at2"/>